<evidence type="ECO:0000313" key="9">
    <source>
        <dbReference type="Proteomes" id="UP001610446"/>
    </source>
</evidence>
<sequence>MDRNNYADCFWGYPTSKANFCEADYAISRYIGEFINSLSNVIYVVYGIYGLHQLRQKGNKNGDPLRTLSYWGLIAVGVCSVVFHVSLKYHTQMMDDLSMHFATTPVLHRVLTVNSTHRDSLVIGTVLGALLAFLLTFHMMTDELIVHSASFVSTVTVIGVQTIRLVNTRTQPGSISRLQMWGIVRFGAVIFNVGYWFWLADQWACGFFTKARDAIGLPWAFVLELHGWWHICTGIGAYIFIAVVDLLVSGEDMADPRQSVAWPASWAATSIFAGRGPSVEAGVRGKQA</sequence>
<comment type="similarity">
    <text evidence="2">Belongs to the alkaline ceramidase family.</text>
</comment>
<evidence type="ECO:0000256" key="3">
    <source>
        <dbReference type="ARBA" id="ARBA00022692"/>
    </source>
</evidence>
<evidence type="ECO:0000256" key="5">
    <source>
        <dbReference type="ARBA" id="ARBA00022989"/>
    </source>
</evidence>
<dbReference type="EMBL" id="JBFXLU010000095">
    <property type="protein sequence ID" value="KAL2842901.1"/>
    <property type="molecule type" value="Genomic_DNA"/>
</dbReference>
<evidence type="ECO:0000313" key="8">
    <source>
        <dbReference type="EMBL" id="KAL2842901.1"/>
    </source>
</evidence>
<feature type="transmembrane region" description="Helical" evidence="7">
    <location>
        <begin position="178"/>
        <end position="198"/>
    </location>
</feature>
<organism evidence="8 9">
    <name type="scientific">Aspergillus pseudoustus</name>
    <dbReference type="NCBI Taxonomy" id="1810923"/>
    <lineage>
        <taxon>Eukaryota</taxon>
        <taxon>Fungi</taxon>
        <taxon>Dikarya</taxon>
        <taxon>Ascomycota</taxon>
        <taxon>Pezizomycotina</taxon>
        <taxon>Eurotiomycetes</taxon>
        <taxon>Eurotiomycetidae</taxon>
        <taxon>Eurotiales</taxon>
        <taxon>Aspergillaceae</taxon>
        <taxon>Aspergillus</taxon>
        <taxon>Aspergillus subgen. Nidulantes</taxon>
    </lineage>
</organism>
<comment type="caution">
    <text evidence="8">The sequence shown here is derived from an EMBL/GenBank/DDBJ whole genome shotgun (WGS) entry which is preliminary data.</text>
</comment>
<keyword evidence="6 7" id="KW-0472">Membrane</keyword>
<keyword evidence="3 7" id="KW-0812">Transmembrane</keyword>
<dbReference type="PANTHER" id="PTHR46187:SF1">
    <property type="entry name" value="ALKALINE PHYTOCERAMIDASE"/>
    <property type="match status" value="1"/>
</dbReference>
<protein>
    <submittedName>
        <fullName evidence="8">Alkaline phytoceramidase</fullName>
    </submittedName>
</protein>
<gene>
    <name evidence="8" type="ORF">BJY01DRAFT_216215</name>
</gene>
<name>A0ABR4JS79_9EURO</name>
<dbReference type="InterPro" id="IPR008901">
    <property type="entry name" value="ACER"/>
</dbReference>
<accession>A0ABR4JS79</accession>
<dbReference type="Pfam" id="PF05875">
    <property type="entry name" value="Ceramidase"/>
    <property type="match status" value="1"/>
</dbReference>
<evidence type="ECO:0000256" key="4">
    <source>
        <dbReference type="ARBA" id="ARBA00022801"/>
    </source>
</evidence>
<dbReference type="PANTHER" id="PTHR46187">
    <property type="entry name" value="ALKALINE CERAMIDASE 3"/>
    <property type="match status" value="1"/>
</dbReference>
<reference evidence="8 9" key="1">
    <citation type="submission" date="2024-07" db="EMBL/GenBank/DDBJ databases">
        <title>Section-level genome sequencing and comparative genomics of Aspergillus sections Usti and Cavernicolus.</title>
        <authorList>
            <consortium name="Lawrence Berkeley National Laboratory"/>
            <person name="Nybo J.L."/>
            <person name="Vesth T.C."/>
            <person name="Theobald S."/>
            <person name="Frisvad J.C."/>
            <person name="Larsen T.O."/>
            <person name="Kjaerboelling I."/>
            <person name="Rothschild-Mancinelli K."/>
            <person name="Lyhne E.K."/>
            <person name="Kogle M.E."/>
            <person name="Barry K."/>
            <person name="Clum A."/>
            <person name="Na H."/>
            <person name="Ledsgaard L."/>
            <person name="Lin J."/>
            <person name="Lipzen A."/>
            <person name="Kuo A."/>
            <person name="Riley R."/>
            <person name="Mondo S."/>
            <person name="Labutti K."/>
            <person name="Haridas S."/>
            <person name="Pangalinan J."/>
            <person name="Salamov A.A."/>
            <person name="Simmons B.A."/>
            <person name="Magnuson J.K."/>
            <person name="Chen J."/>
            <person name="Drula E."/>
            <person name="Henrissat B."/>
            <person name="Wiebenga A."/>
            <person name="Lubbers R.J."/>
            <person name="Gomes A.C."/>
            <person name="Makela M.R."/>
            <person name="Stajich J."/>
            <person name="Grigoriev I.V."/>
            <person name="Mortensen U.H."/>
            <person name="De Vries R.P."/>
            <person name="Baker S.E."/>
            <person name="Andersen M.R."/>
        </authorList>
    </citation>
    <scope>NUCLEOTIDE SEQUENCE [LARGE SCALE GENOMIC DNA]</scope>
    <source>
        <strain evidence="8 9">CBS 123904</strain>
    </source>
</reference>
<dbReference type="Proteomes" id="UP001610446">
    <property type="component" value="Unassembled WGS sequence"/>
</dbReference>
<evidence type="ECO:0000256" key="1">
    <source>
        <dbReference type="ARBA" id="ARBA00004141"/>
    </source>
</evidence>
<comment type="subcellular location">
    <subcellularLocation>
        <location evidence="1">Membrane</location>
        <topology evidence="1">Multi-pass membrane protein</topology>
    </subcellularLocation>
</comment>
<keyword evidence="4" id="KW-0378">Hydrolase</keyword>
<feature type="transmembrane region" description="Helical" evidence="7">
    <location>
        <begin position="121"/>
        <end position="139"/>
    </location>
</feature>
<feature type="transmembrane region" description="Helical" evidence="7">
    <location>
        <begin position="227"/>
        <end position="248"/>
    </location>
</feature>
<keyword evidence="9" id="KW-1185">Reference proteome</keyword>
<feature type="transmembrane region" description="Helical" evidence="7">
    <location>
        <begin position="68"/>
        <end position="87"/>
    </location>
</feature>
<proteinExistence type="inferred from homology"/>
<evidence type="ECO:0000256" key="6">
    <source>
        <dbReference type="ARBA" id="ARBA00023136"/>
    </source>
</evidence>
<evidence type="ECO:0000256" key="2">
    <source>
        <dbReference type="ARBA" id="ARBA00009780"/>
    </source>
</evidence>
<feature type="transmembrane region" description="Helical" evidence="7">
    <location>
        <begin position="145"/>
        <end position="166"/>
    </location>
</feature>
<evidence type="ECO:0000256" key="7">
    <source>
        <dbReference type="SAM" id="Phobius"/>
    </source>
</evidence>
<keyword evidence="5 7" id="KW-1133">Transmembrane helix</keyword>